<sequence>MIKKKIAAAGIIVLALTGIGSGAALAATPTAPTAATSATPAATETPGVESPTETPGVESATAGDGNDGGHADAEGVDVNNEGGAAEK</sequence>
<feature type="chain" id="PRO_5041377030" evidence="2">
    <location>
        <begin position="27"/>
        <end position="87"/>
    </location>
</feature>
<evidence type="ECO:0000256" key="2">
    <source>
        <dbReference type="SAM" id="SignalP"/>
    </source>
</evidence>
<evidence type="ECO:0000313" key="3">
    <source>
        <dbReference type="EMBL" id="MCI4660062.1"/>
    </source>
</evidence>
<name>A0AA41QYV3_9MICO</name>
<feature type="region of interest" description="Disordered" evidence="1">
    <location>
        <begin position="27"/>
        <end position="87"/>
    </location>
</feature>
<dbReference type="EMBL" id="JALGAR010000009">
    <property type="protein sequence ID" value="MCI4660062.1"/>
    <property type="molecule type" value="Genomic_DNA"/>
</dbReference>
<proteinExistence type="predicted"/>
<keyword evidence="2" id="KW-0732">Signal</keyword>
<comment type="caution">
    <text evidence="3">The sequence shown here is derived from an EMBL/GenBank/DDBJ whole genome shotgun (WGS) entry which is preliminary data.</text>
</comment>
<keyword evidence="4" id="KW-1185">Reference proteome</keyword>
<organism evidence="3 4">
    <name type="scientific">Cryobacterium zhongshanensis</name>
    <dbReference type="NCBI Taxonomy" id="2928153"/>
    <lineage>
        <taxon>Bacteria</taxon>
        <taxon>Bacillati</taxon>
        <taxon>Actinomycetota</taxon>
        <taxon>Actinomycetes</taxon>
        <taxon>Micrococcales</taxon>
        <taxon>Microbacteriaceae</taxon>
        <taxon>Cryobacterium</taxon>
    </lineage>
</organism>
<protein>
    <submittedName>
        <fullName evidence="3">Uncharacterized protein</fullName>
    </submittedName>
</protein>
<accession>A0AA41QYV3</accession>
<evidence type="ECO:0000313" key="4">
    <source>
        <dbReference type="Proteomes" id="UP001165341"/>
    </source>
</evidence>
<feature type="signal peptide" evidence="2">
    <location>
        <begin position="1"/>
        <end position="26"/>
    </location>
</feature>
<gene>
    <name evidence="3" type="ORF">MQH31_19815</name>
</gene>
<evidence type="ECO:0000256" key="1">
    <source>
        <dbReference type="SAM" id="MobiDB-lite"/>
    </source>
</evidence>
<dbReference type="AlphaFoldDB" id="A0AA41QYV3"/>
<dbReference type="RefSeq" id="WP_243013491.1">
    <property type="nucleotide sequence ID" value="NZ_JALGAR010000009.1"/>
</dbReference>
<feature type="compositionally biased region" description="Low complexity" evidence="1">
    <location>
        <begin position="27"/>
        <end position="46"/>
    </location>
</feature>
<reference evidence="3" key="1">
    <citation type="submission" date="2022-03" db="EMBL/GenBank/DDBJ databases">
        <title>Cryobacterium sp. nov. strain ZS14-85, isolated from Antarctic soil.</title>
        <authorList>
            <person name="Li J."/>
            <person name="Niu G."/>
        </authorList>
    </citation>
    <scope>NUCLEOTIDE SEQUENCE</scope>
    <source>
        <strain evidence="3">ZS14-85</strain>
    </source>
</reference>
<dbReference type="Proteomes" id="UP001165341">
    <property type="component" value="Unassembled WGS sequence"/>
</dbReference>